<gene>
    <name evidence="6" type="ORF">O3M35_001961</name>
</gene>
<evidence type="ECO:0000313" key="7">
    <source>
        <dbReference type="Proteomes" id="UP001461498"/>
    </source>
</evidence>
<protein>
    <recommendedName>
        <fullName evidence="5">Cns1/TTC4 wheel domain-containing protein</fullName>
    </recommendedName>
</protein>
<evidence type="ECO:0000256" key="2">
    <source>
        <dbReference type="ARBA" id="ARBA00022803"/>
    </source>
</evidence>
<name>A0AAW1CQS5_9HEMI</name>
<dbReference type="GO" id="GO:0006457">
    <property type="term" value="P:protein folding"/>
    <property type="evidence" value="ECO:0007669"/>
    <property type="project" value="TreeGrafter"/>
</dbReference>
<dbReference type="GO" id="GO:0005634">
    <property type="term" value="C:nucleus"/>
    <property type="evidence" value="ECO:0007669"/>
    <property type="project" value="TreeGrafter"/>
</dbReference>
<accession>A0AAW1CQS5</accession>
<evidence type="ECO:0000259" key="5">
    <source>
        <dbReference type="Pfam" id="PF18972"/>
    </source>
</evidence>
<dbReference type="Proteomes" id="UP001461498">
    <property type="component" value="Unassembled WGS sequence"/>
</dbReference>
<dbReference type="EMBL" id="JAPXFL010000010">
    <property type="protein sequence ID" value="KAK9500762.1"/>
    <property type="molecule type" value="Genomic_DNA"/>
</dbReference>
<dbReference type="SMART" id="SM00028">
    <property type="entry name" value="TPR"/>
    <property type="match status" value="3"/>
</dbReference>
<reference evidence="6 7" key="1">
    <citation type="submission" date="2022-12" db="EMBL/GenBank/DDBJ databases">
        <title>Chromosome-level genome assembly of true bugs.</title>
        <authorList>
            <person name="Ma L."/>
            <person name="Li H."/>
        </authorList>
    </citation>
    <scope>NUCLEOTIDE SEQUENCE [LARGE SCALE GENOMIC DNA]</scope>
    <source>
        <strain evidence="6">Lab_2022b</strain>
    </source>
</reference>
<dbReference type="SUPFAM" id="SSF48452">
    <property type="entry name" value="TPR-like"/>
    <property type="match status" value="1"/>
</dbReference>
<dbReference type="Pfam" id="PF18972">
    <property type="entry name" value="Wheel"/>
    <property type="match status" value="1"/>
</dbReference>
<dbReference type="EMBL" id="JAPXFL010000010">
    <property type="protein sequence ID" value="KAK9500763.1"/>
    <property type="molecule type" value="Genomic_DNA"/>
</dbReference>
<dbReference type="CDD" id="cd21380">
    <property type="entry name" value="CTWD_Cns1"/>
    <property type="match status" value="1"/>
</dbReference>
<keyword evidence="7" id="KW-1185">Reference proteome</keyword>
<dbReference type="InterPro" id="IPR019734">
    <property type="entry name" value="TPR_rpt"/>
</dbReference>
<evidence type="ECO:0000256" key="3">
    <source>
        <dbReference type="ARBA" id="ARBA00023602"/>
    </source>
</evidence>
<dbReference type="PANTHER" id="PTHR46035">
    <property type="entry name" value="TETRATRICOPEPTIDE REPEAT PROTEIN 4"/>
    <property type="match status" value="1"/>
</dbReference>
<evidence type="ECO:0000313" key="6">
    <source>
        <dbReference type="EMBL" id="KAK9500762.1"/>
    </source>
</evidence>
<keyword evidence="1" id="KW-0677">Repeat</keyword>
<dbReference type="InterPro" id="IPR044059">
    <property type="entry name" value="Csn1/TTC4_wheel"/>
</dbReference>
<sequence>MDKKEDNQEKSKVKSNLNEERLKLAETLDKELEDYISNLEKRSTNEAWPEDKWQEEMEKHPFFMTEVPKDGELPPLLQGLQELKYSTEENTPEDLAKAYKDDGNYHFKLKKYRMAILCYTEGIKQRSYDVELNANLYNNRAAAHYFIGNYRSCYNDCKCAVKALPEYPKALCRLADTCFKLGLYDECLKHCEMIIKKECDNKEIMELMKMASKKKKEKDYEDRRQKMLRKKAAVEKSKILEAIKERGINLVNDAETDDETAPNIGNNIIDKGVHFVDNRLVWPVLLIYPEYETSDIIEKFHEDHSFLEELTDVFSTYADWDYERRYSLETINLYYENELGKMTLVNINSTLGSLLSKKDFRIENGMPTFLVLVKDSETERKLLKSS</sequence>
<dbReference type="InterPro" id="IPR011990">
    <property type="entry name" value="TPR-like_helical_dom_sf"/>
</dbReference>
<dbReference type="PANTHER" id="PTHR46035:SF1">
    <property type="entry name" value="TETRATRICOPEPTIDE REPEAT PROTEIN 4"/>
    <property type="match status" value="1"/>
</dbReference>
<comment type="caution">
    <text evidence="6">The sequence shown here is derived from an EMBL/GenBank/DDBJ whole genome shotgun (WGS) entry which is preliminary data.</text>
</comment>
<keyword evidence="2" id="KW-0802">TPR repeat</keyword>
<organism evidence="6 7">
    <name type="scientific">Rhynocoris fuscipes</name>
    <dbReference type="NCBI Taxonomy" id="488301"/>
    <lineage>
        <taxon>Eukaryota</taxon>
        <taxon>Metazoa</taxon>
        <taxon>Ecdysozoa</taxon>
        <taxon>Arthropoda</taxon>
        <taxon>Hexapoda</taxon>
        <taxon>Insecta</taxon>
        <taxon>Pterygota</taxon>
        <taxon>Neoptera</taxon>
        <taxon>Paraneoptera</taxon>
        <taxon>Hemiptera</taxon>
        <taxon>Heteroptera</taxon>
        <taxon>Panheteroptera</taxon>
        <taxon>Cimicomorpha</taxon>
        <taxon>Reduviidae</taxon>
        <taxon>Harpactorinae</taxon>
        <taxon>Harpactorini</taxon>
        <taxon>Rhynocoris</taxon>
    </lineage>
</organism>
<comment type="similarity">
    <text evidence="3">Belongs to the TTC4 family.</text>
</comment>
<dbReference type="AlphaFoldDB" id="A0AAW1CQS5"/>
<feature type="domain" description="Cns1/TTC4 wheel" evidence="5">
    <location>
        <begin position="276"/>
        <end position="378"/>
    </location>
</feature>
<feature type="region of interest" description="Disordered" evidence="4">
    <location>
        <begin position="1"/>
        <end position="20"/>
    </location>
</feature>
<evidence type="ECO:0000256" key="1">
    <source>
        <dbReference type="ARBA" id="ARBA00022737"/>
    </source>
</evidence>
<dbReference type="GO" id="GO:0005829">
    <property type="term" value="C:cytosol"/>
    <property type="evidence" value="ECO:0007669"/>
    <property type="project" value="TreeGrafter"/>
</dbReference>
<dbReference type="Gene3D" id="1.25.40.10">
    <property type="entry name" value="Tetratricopeptide repeat domain"/>
    <property type="match status" value="1"/>
</dbReference>
<dbReference type="GO" id="GO:0030544">
    <property type="term" value="F:Hsp70 protein binding"/>
    <property type="evidence" value="ECO:0007669"/>
    <property type="project" value="TreeGrafter"/>
</dbReference>
<proteinExistence type="inferred from homology"/>
<evidence type="ECO:0000256" key="4">
    <source>
        <dbReference type="SAM" id="MobiDB-lite"/>
    </source>
</evidence>
<dbReference type="GO" id="GO:0051879">
    <property type="term" value="F:Hsp90 protein binding"/>
    <property type="evidence" value="ECO:0007669"/>
    <property type="project" value="InterPro"/>
</dbReference>